<dbReference type="HOGENOM" id="CLU_2725632_0_0_1"/>
<name>D7MBV0_ARALL</name>
<dbReference type="Proteomes" id="UP000008694">
    <property type="component" value="Unassembled WGS sequence"/>
</dbReference>
<accession>D7MBV0</accession>
<dbReference type="EMBL" id="GL348719">
    <property type="protein sequence ID" value="EFH45633.1"/>
    <property type="molecule type" value="Genomic_DNA"/>
</dbReference>
<evidence type="ECO:0000313" key="1">
    <source>
        <dbReference type="EMBL" id="EFH45633.1"/>
    </source>
</evidence>
<proteinExistence type="predicted"/>
<reference evidence="2" key="1">
    <citation type="journal article" date="2011" name="Nat. Genet.">
        <title>The Arabidopsis lyrata genome sequence and the basis of rapid genome size change.</title>
        <authorList>
            <person name="Hu T.T."/>
            <person name="Pattyn P."/>
            <person name="Bakker E.G."/>
            <person name="Cao J."/>
            <person name="Cheng J.-F."/>
            <person name="Clark R.M."/>
            <person name="Fahlgren N."/>
            <person name="Fawcett J.A."/>
            <person name="Grimwood J."/>
            <person name="Gundlach H."/>
            <person name="Haberer G."/>
            <person name="Hollister J.D."/>
            <person name="Ossowski S."/>
            <person name="Ottilar R.P."/>
            <person name="Salamov A.A."/>
            <person name="Schneeberger K."/>
            <person name="Spannagl M."/>
            <person name="Wang X."/>
            <person name="Yang L."/>
            <person name="Nasrallah M.E."/>
            <person name="Bergelson J."/>
            <person name="Carrington J.C."/>
            <person name="Gaut B.S."/>
            <person name="Schmutz J."/>
            <person name="Mayer K.F.X."/>
            <person name="Van de Peer Y."/>
            <person name="Grigoriev I.V."/>
            <person name="Nordborg M."/>
            <person name="Weigel D."/>
            <person name="Guo Y.-L."/>
        </authorList>
    </citation>
    <scope>NUCLEOTIDE SEQUENCE [LARGE SCALE GENOMIC DNA]</scope>
    <source>
        <strain evidence="2">cv. MN47</strain>
    </source>
</reference>
<evidence type="ECO:0000313" key="2">
    <source>
        <dbReference type="Proteomes" id="UP000008694"/>
    </source>
</evidence>
<dbReference type="Gramene" id="scaffold_701166.1">
    <property type="protein sequence ID" value="scaffold_701166.1"/>
    <property type="gene ID" value="scaffold_701166.1"/>
</dbReference>
<gene>
    <name evidence="1" type="ORF">ARALYDRAFT_913424</name>
</gene>
<sequence>MRTPFLKRQRNSQMCVTFFFRLQALGSEWRKRIGRSGSSGSGVQNRTKADQADLAVQMRIKRFERFKICVEW</sequence>
<keyword evidence="2" id="KW-1185">Reference proteome</keyword>
<dbReference type="AlphaFoldDB" id="D7MBV0"/>
<organism evidence="2">
    <name type="scientific">Arabidopsis lyrata subsp. lyrata</name>
    <name type="common">Lyre-leaved rock-cress</name>
    <dbReference type="NCBI Taxonomy" id="81972"/>
    <lineage>
        <taxon>Eukaryota</taxon>
        <taxon>Viridiplantae</taxon>
        <taxon>Streptophyta</taxon>
        <taxon>Embryophyta</taxon>
        <taxon>Tracheophyta</taxon>
        <taxon>Spermatophyta</taxon>
        <taxon>Magnoliopsida</taxon>
        <taxon>eudicotyledons</taxon>
        <taxon>Gunneridae</taxon>
        <taxon>Pentapetalae</taxon>
        <taxon>rosids</taxon>
        <taxon>malvids</taxon>
        <taxon>Brassicales</taxon>
        <taxon>Brassicaceae</taxon>
        <taxon>Camelineae</taxon>
        <taxon>Arabidopsis</taxon>
    </lineage>
</organism>
<protein>
    <submittedName>
        <fullName evidence="1">Predicted protein</fullName>
    </submittedName>
</protein>